<evidence type="ECO:0000259" key="4">
    <source>
        <dbReference type="PROSITE" id="PS50089"/>
    </source>
</evidence>
<dbReference type="Pfam" id="PF13639">
    <property type="entry name" value="zf-RING_2"/>
    <property type="match status" value="1"/>
</dbReference>
<dbReference type="CDD" id="cd16461">
    <property type="entry name" value="RING-H2_EL5-like"/>
    <property type="match status" value="1"/>
</dbReference>
<feature type="domain" description="RING-type" evidence="4">
    <location>
        <begin position="141"/>
        <end position="183"/>
    </location>
</feature>
<evidence type="ECO:0000313" key="6">
    <source>
        <dbReference type="Proteomes" id="UP001497457"/>
    </source>
</evidence>
<keyword evidence="1" id="KW-0862">Zinc</keyword>
<keyword evidence="3" id="KW-0472">Membrane</keyword>
<dbReference type="EMBL" id="OZ075111">
    <property type="protein sequence ID" value="CAL4888868.1"/>
    <property type="molecule type" value="Genomic_DNA"/>
</dbReference>
<feature type="transmembrane region" description="Helical" evidence="3">
    <location>
        <begin position="44"/>
        <end position="68"/>
    </location>
</feature>
<sequence length="202" mass="22067">MSAAGEPDTCNRWIRDFVVMHVFFASGFFMVPVAVLLLQQRSAGAIFFATFAVFYTSVCLLLCLRFYAELRRPPWPRRRRSAAPTAARSSGAAGAVAGHETSHSLRDPAAPRSAEVRAALAAGRVPSYEHLDDGDGAAGDCAVCLGELEKGETVRRLRACQHVFHLECIDLWLRAHATCPVCRSGVLTEEPERAVEVVVVRL</sequence>
<evidence type="ECO:0000256" key="1">
    <source>
        <dbReference type="PROSITE-ProRule" id="PRU00175"/>
    </source>
</evidence>
<evidence type="ECO:0000313" key="5">
    <source>
        <dbReference type="EMBL" id="CAL4888868.1"/>
    </source>
</evidence>
<keyword evidence="3" id="KW-1133">Transmembrane helix</keyword>
<feature type="transmembrane region" description="Helical" evidence="3">
    <location>
        <begin position="17"/>
        <end position="38"/>
    </location>
</feature>
<dbReference type="AlphaFoldDB" id="A0ABC8VDU5"/>
<dbReference type="SUPFAM" id="SSF57850">
    <property type="entry name" value="RING/U-box"/>
    <property type="match status" value="1"/>
</dbReference>
<name>A0ABC8VDU5_9POAL</name>
<organism evidence="5 6">
    <name type="scientific">Urochloa decumbens</name>
    <dbReference type="NCBI Taxonomy" id="240449"/>
    <lineage>
        <taxon>Eukaryota</taxon>
        <taxon>Viridiplantae</taxon>
        <taxon>Streptophyta</taxon>
        <taxon>Embryophyta</taxon>
        <taxon>Tracheophyta</taxon>
        <taxon>Spermatophyta</taxon>
        <taxon>Magnoliopsida</taxon>
        <taxon>Liliopsida</taxon>
        <taxon>Poales</taxon>
        <taxon>Poaceae</taxon>
        <taxon>PACMAD clade</taxon>
        <taxon>Panicoideae</taxon>
        <taxon>Panicodae</taxon>
        <taxon>Paniceae</taxon>
        <taxon>Melinidinae</taxon>
        <taxon>Urochloa</taxon>
    </lineage>
</organism>
<evidence type="ECO:0000256" key="2">
    <source>
        <dbReference type="SAM" id="MobiDB-lite"/>
    </source>
</evidence>
<dbReference type="GO" id="GO:0008270">
    <property type="term" value="F:zinc ion binding"/>
    <property type="evidence" value="ECO:0007669"/>
    <property type="project" value="UniProtKB-KW"/>
</dbReference>
<dbReference type="InterPro" id="IPR013083">
    <property type="entry name" value="Znf_RING/FYVE/PHD"/>
</dbReference>
<evidence type="ECO:0000256" key="3">
    <source>
        <dbReference type="SAM" id="Phobius"/>
    </source>
</evidence>
<dbReference type="Gene3D" id="3.30.40.10">
    <property type="entry name" value="Zinc/RING finger domain, C3HC4 (zinc finger)"/>
    <property type="match status" value="1"/>
</dbReference>
<dbReference type="PROSITE" id="PS50089">
    <property type="entry name" value="ZF_RING_2"/>
    <property type="match status" value="1"/>
</dbReference>
<dbReference type="SMART" id="SM00184">
    <property type="entry name" value="RING"/>
    <property type="match status" value="1"/>
</dbReference>
<dbReference type="PANTHER" id="PTHR45676">
    <property type="entry name" value="RING-H2 FINGER PROTEIN ATL51-RELATED"/>
    <property type="match status" value="1"/>
</dbReference>
<keyword evidence="3" id="KW-0812">Transmembrane</keyword>
<feature type="region of interest" description="Disordered" evidence="2">
    <location>
        <begin position="78"/>
        <end position="111"/>
    </location>
</feature>
<dbReference type="Proteomes" id="UP001497457">
    <property type="component" value="Chromosome 1b"/>
</dbReference>
<proteinExistence type="predicted"/>
<reference evidence="5" key="1">
    <citation type="submission" date="2024-10" db="EMBL/GenBank/DDBJ databases">
        <authorList>
            <person name="Ryan C."/>
        </authorList>
    </citation>
    <scope>NUCLEOTIDE SEQUENCE [LARGE SCALE GENOMIC DNA]</scope>
</reference>
<keyword evidence="1" id="KW-0863">Zinc-finger</keyword>
<protein>
    <recommendedName>
        <fullName evidence="4">RING-type domain-containing protein</fullName>
    </recommendedName>
</protein>
<keyword evidence="6" id="KW-1185">Reference proteome</keyword>
<gene>
    <name evidence="5" type="ORF">URODEC1_LOCUS2424</name>
</gene>
<dbReference type="InterPro" id="IPR001841">
    <property type="entry name" value="Znf_RING"/>
</dbReference>
<dbReference type="PANTHER" id="PTHR45676:SF161">
    <property type="entry name" value="OS02G0249200 PROTEIN"/>
    <property type="match status" value="1"/>
</dbReference>
<keyword evidence="1" id="KW-0479">Metal-binding</keyword>
<accession>A0ABC8VDU5</accession>
<feature type="compositionally biased region" description="Low complexity" evidence="2">
    <location>
        <begin position="82"/>
        <end position="98"/>
    </location>
</feature>